<feature type="compositionally biased region" description="Basic and acidic residues" evidence="1">
    <location>
        <begin position="48"/>
        <end position="64"/>
    </location>
</feature>
<comment type="caution">
    <text evidence="2">The sequence shown here is derived from an EMBL/GenBank/DDBJ whole genome shotgun (WGS) entry which is preliminary data.</text>
</comment>
<organism evidence="2 3">
    <name type="scientific">Eschrichtius robustus</name>
    <name type="common">California gray whale</name>
    <name type="synonym">Eschrichtius gibbosus</name>
    <dbReference type="NCBI Taxonomy" id="9764"/>
    <lineage>
        <taxon>Eukaryota</taxon>
        <taxon>Metazoa</taxon>
        <taxon>Chordata</taxon>
        <taxon>Craniata</taxon>
        <taxon>Vertebrata</taxon>
        <taxon>Euteleostomi</taxon>
        <taxon>Mammalia</taxon>
        <taxon>Eutheria</taxon>
        <taxon>Laurasiatheria</taxon>
        <taxon>Artiodactyla</taxon>
        <taxon>Whippomorpha</taxon>
        <taxon>Cetacea</taxon>
        <taxon>Mysticeti</taxon>
        <taxon>Eschrichtiidae</taxon>
        <taxon>Eschrichtius</taxon>
    </lineage>
</organism>
<name>A0AB34I2Q1_ESCRO</name>
<sequence length="234" mass="25644">MLCDTHHLMEKTDKQTITLKNAAPRRHSSVEPRARASSPPAPQPPSDDEPRRRGRGEQLKTKEDVEGEESEFWEVTRKSTVNTGVLCLREEAREAGEKTWAREGDSGSSSGNQEEGLGASAAGLGWAKRMDRWKRGRARGVAGTGMPRSDPVQGCRRDDRSASSEEKDCPSRNLDTSKDSKSGDDSSSESSLESESDNEEPKPEKTNGELRESSTEEASNQGKSEAVPLPSRFL</sequence>
<reference evidence="2 3" key="1">
    <citation type="submission" date="2022-11" db="EMBL/GenBank/DDBJ databases">
        <title>Whole genome sequence of Eschrichtius robustus ER-17-0199.</title>
        <authorList>
            <person name="Bruniche-Olsen A."/>
            <person name="Black A.N."/>
            <person name="Fields C.J."/>
            <person name="Walden K."/>
            <person name="Dewoody J.A."/>
        </authorList>
    </citation>
    <scope>NUCLEOTIDE SEQUENCE [LARGE SCALE GENOMIC DNA]</scope>
    <source>
        <strain evidence="2">ER-17-0199</strain>
        <tissue evidence="2">Blubber</tissue>
    </source>
</reference>
<dbReference type="AlphaFoldDB" id="A0AB34I2Q1"/>
<proteinExistence type="predicted"/>
<feature type="region of interest" description="Disordered" evidence="1">
    <location>
        <begin position="94"/>
        <end position="234"/>
    </location>
</feature>
<keyword evidence="3" id="KW-1185">Reference proteome</keyword>
<feature type="compositionally biased region" description="Basic and acidic residues" evidence="1">
    <location>
        <begin position="1"/>
        <end position="14"/>
    </location>
</feature>
<gene>
    <name evidence="2" type="ORF">J1605_017109</name>
</gene>
<evidence type="ECO:0000313" key="2">
    <source>
        <dbReference type="EMBL" id="KAJ8797683.1"/>
    </source>
</evidence>
<dbReference type="EMBL" id="JAIQCJ010000162">
    <property type="protein sequence ID" value="KAJ8797683.1"/>
    <property type="molecule type" value="Genomic_DNA"/>
</dbReference>
<feature type="compositionally biased region" description="Basic and acidic residues" evidence="1">
    <location>
        <begin position="94"/>
        <end position="105"/>
    </location>
</feature>
<evidence type="ECO:0000256" key="1">
    <source>
        <dbReference type="SAM" id="MobiDB-lite"/>
    </source>
</evidence>
<accession>A0AB34I2Q1</accession>
<feature type="compositionally biased region" description="Basic and acidic residues" evidence="1">
    <location>
        <begin position="199"/>
        <end position="214"/>
    </location>
</feature>
<feature type="region of interest" description="Disordered" evidence="1">
    <location>
        <begin position="1"/>
        <end position="76"/>
    </location>
</feature>
<evidence type="ECO:0000313" key="3">
    <source>
        <dbReference type="Proteomes" id="UP001159641"/>
    </source>
</evidence>
<feature type="compositionally biased region" description="Low complexity" evidence="1">
    <location>
        <begin position="116"/>
        <end position="127"/>
    </location>
</feature>
<feature type="compositionally biased region" description="Basic and acidic residues" evidence="1">
    <location>
        <begin position="155"/>
        <end position="184"/>
    </location>
</feature>
<dbReference type="Proteomes" id="UP001159641">
    <property type="component" value="Unassembled WGS sequence"/>
</dbReference>
<protein>
    <submittedName>
        <fullName evidence="2">Uncharacterized protein</fullName>
    </submittedName>
</protein>